<comment type="caution">
    <text evidence="2">The sequence shown here is derived from an EMBL/GenBank/DDBJ whole genome shotgun (WGS) entry which is preliminary data.</text>
</comment>
<name>A0A6N8HEE5_9FLAO</name>
<reference evidence="2 3" key="1">
    <citation type="submission" date="2019-12" db="EMBL/GenBank/DDBJ databases">
        <authorList>
            <person name="Sun J.-Q."/>
        </authorList>
    </citation>
    <scope>NUCLEOTIDE SEQUENCE [LARGE SCALE GENOMIC DNA]</scope>
    <source>
        <strain evidence="2 3">JCM 17928</strain>
    </source>
</reference>
<sequence>MKKTILTYGLIGGVISTIGYVITLLTGQENMKSAMIIGFASMFVAFSLIFVAIKSYRDKQAGGVVSFGNAFKIGALMSLITSSIYVIVWLVALYNFFPDFAQHYADMQIEDMRQAGESIEKINLQIAENEKMVEAYKNPIVVILYTYMEILPIGLLFSLIAAAILRKKSKNNTDELKSWLKSQE</sequence>
<feature type="transmembrane region" description="Helical" evidence="1">
    <location>
        <begin position="33"/>
        <end position="53"/>
    </location>
</feature>
<feature type="transmembrane region" description="Helical" evidence="1">
    <location>
        <begin position="140"/>
        <end position="165"/>
    </location>
</feature>
<accession>A0A6N8HEE5</accession>
<dbReference type="InterPro" id="IPR025250">
    <property type="entry name" value="DUF4199"/>
</dbReference>
<dbReference type="OrthoDB" id="6384283at2"/>
<protein>
    <submittedName>
        <fullName evidence="2">DUF4199 family protein</fullName>
    </submittedName>
</protein>
<feature type="transmembrane region" description="Helical" evidence="1">
    <location>
        <begin position="73"/>
        <end position="97"/>
    </location>
</feature>
<keyword evidence="3" id="KW-1185">Reference proteome</keyword>
<dbReference type="Pfam" id="PF13858">
    <property type="entry name" value="DUF4199"/>
    <property type="match status" value="1"/>
</dbReference>
<keyword evidence="1" id="KW-0472">Membrane</keyword>
<dbReference type="Proteomes" id="UP000433945">
    <property type="component" value="Unassembled WGS sequence"/>
</dbReference>
<evidence type="ECO:0000256" key="1">
    <source>
        <dbReference type="SAM" id="Phobius"/>
    </source>
</evidence>
<feature type="transmembrane region" description="Helical" evidence="1">
    <location>
        <begin position="7"/>
        <end position="27"/>
    </location>
</feature>
<organism evidence="2 3">
    <name type="scientific">Flavobacterium rakeshii</name>
    <dbReference type="NCBI Taxonomy" id="1038845"/>
    <lineage>
        <taxon>Bacteria</taxon>
        <taxon>Pseudomonadati</taxon>
        <taxon>Bacteroidota</taxon>
        <taxon>Flavobacteriia</taxon>
        <taxon>Flavobacteriales</taxon>
        <taxon>Flavobacteriaceae</taxon>
        <taxon>Flavobacterium</taxon>
    </lineage>
</organism>
<evidence type="ECO:0000313" key="2">
    <source>
        <dbReference type="EMBL" id="MUV03448.1"/>
    </source>
</evidence>
<gene>
    <name evidence="2" type="ORF">GN157_06980</name>
</gene>
<dbReference type="RefSeq" id="WP_157482453.1">
    <property type="nucleotide sequence ID" value="NZ_JAZDQD010000013.1"/>
</dbReference>
<evidence type="ECO:0000313" key="3">
    <source>
        <dbReference type="Proteomes" id="UP000433945"/>
    </source>
</evidence>
<dbReference type="AlphaFoldDB" id="A0A6N8HEE5"/>
<proteinExistence type="predicted"/>
<keyword evidence="1" id="KW-0812">Transmembrane</keyword>
<dbReference type="EMBL" id="WOWP01000021">
    <property type="protein sequence ID" value="MUV03448.1"/>
    <property type="molecule type" value="Genomic_DNA"/>
</dbReference>
<keyword evidence="1" id="KW-1133">Transmembrane helix</keyword>